<dbReference type="AlphaFoldDB" id="A0A3D9HPV3"/>
<gene>
    <name evidence="1" type="ORF">DFP90_103346</name>
</gene>
<dbReference type="EMBL" id="QRDW01000003">
    <property type="protein sequence ID" value="RED51543.1"/>
    <property type="molecule type" value="Genomic_DNA"/>
</dbReference>
<keyword evidence="2" id="KW-1185">Reference proteome</keyword>
<reference evidence="1 2" key="1">
    <citation type="submission" date="2018-07" db="EMBL/GenBank/DDBJ databases">
        <title>Genomic Encyclopedia of Type Strains, Phase III (KMG-III): the genomes of soil and plant-associated and newly described type strains.</title>
        <authorList>
            <person name="Whitman W."/>
        </authorList>
    </citation>
    <scope>NUCLEOTIDE SEQUENCE [LARGE SCALE GENOMIC DNA]</scope>
    <source>
        <strain evidence="1 2">CECT 8488</strain>
    </source>
</reference>
<organism evidence="1 2">
    <name type="scientific">Aestuariispira insulae</name>
    <dbReference type="NCBI Taxonomy" id="1461337"/>
    <lineage>
        <taxon>Bacteria</taxon>
        <taxon>Pseudomonadati</taxon>
        <taxon>Pseudomonadota</taxon>
        <taxon>Alphaproteobacteria</taxon>
        <taxon>Rhodospirillales</taxon>
        <taxon>Kiloniellaceae</taxon>
        <taxon>Aestuariispira</taxon>
    </lineage>
</organism>
<evidence type="ECO:0000313" key="1">
    <source>
        <dbReference type="EMBL" id="RED51543.1"/>
    </source>
</evidence>
<evidence type="ECO:0000313" key="2">
    <source>
        <dbReference type="Proteomes" id="UP000256845"/>
    </source>
</evidence>
<name>A0A3D9HPV3_9PROT</name>
<accession>A0A3D9HPV3</accession>
<proteinExistence type="predicted"/>
<protein>
    <submittedName>
        <fullName evidence="1">Uncharacterized protein</fullName>
    </submittedName>
</protein>
<dbReference type="Proteomes" id="UP000256845">
    <property type="component" value="Unassembled WGS sequence"/>
</dbReference>
<sequence length="54" mass="6120">MTLLNPVIMEECLSFDRIDDLAANLQGNCEDDQNNQALISREKANRGERLNQKA</sequence>
<comment type="caution">
    <text evidence="1">The sequence shown here is derived from an EMBL/GenBank/DDBJ whole genome shotgun (WGS) entry which is preliminary data.</text>
</comment>
<dbReference type="RefSeq" id="WP_181905293.1">
    <property type="nucleotide sequence ID" value="NZ_QRDW01000003.1"/>
</dbReference>